<dbReference type="EMBL" id="GBRH01225754">
    <property type="protein sequence ID" value="JAD72141.1"/>
    <property type="molecule type" value="Transcribed_RNA"/>
</dbReference>
<protein>
    <submittedName>
        <fullName evidence="2">Uncharacterized protein</fullName>
    </submittedName>
</protein>
<organism evidence="2">
    <name type="scientific">Arundo donax</name>
    <name type="common">Giant reed</name>
    <name type="synonym">Donax arundinaceus</name>
    <dbReference type="NCBI Taxonomy" id="35708"/>
    <lineage>
        <taxon>Eukaryota</taxon>
        <taxon>Viridiplantae</taxon>
        <taxon>Streptophyta</taxon>
        <taxon>Embryophyta</taxon>
        <taxon>Tracheophyta</taxon>
        <taxon>Spermatophyta</taxon>
        <taxon>Magnoliopsida</taxon>
        <taxon>Liliopsida</taxon>
        <taxon>Poales</taxon>
        <taxon>Poaceae</taxon>
        <taxon>PACMAD clade</taxon>
        <taxon>Arundinoideae</taxon>
        <taxon>Arundineae</taxon>
        <taxon>Arundo</taxon>
    </lineage>
</organism>
<sequence length="41" mass="4308">MPPPLAPGRASQPKADSCQGKNVSLLVSPENFGIRFPLEAS</sequence>
<feature type="region of interest" description="Disordered" evidence="1">
    <location>
        <begin position="1"/>
        <end position="20"/>
    </location>
</feature>
<reference evidence="2" key="2">
    <citation type="journal article" date="2015" name="Data Brief">
        <title>Shoot transcriptome of the giant reed, Arundo donax.</title>
        <authorList>
            <person name="Barrero R.A."/>
            <person name="Guerrero F.D."/>
            <person name="Moolhuijzen P."/>
            <person name="Goolsby J.A."/>
            <person name="Tidwell J."/>
            <person name="Bellgard S.E."/>
            <person name="Bellgard M.I."/>
        </authorList>
    </citation>
    <scope>NUCLEOTIDE SEQUENCE</scope>
    <source>
        <tissue evidence="2">Shoot tissue taken approximately 20 cm above the soil surface</tissue>
    </source>
</reference>
<proteinExistence type="predicted"/>
<name>A0A0A9C9C3_ARUDO</name>
<evidence type="ECO:0000256" key="1">
    <source>
        <dbReference type="SAM" id="MobiDB-lite"/>
    </source>
</evidence>
<evidence type="ECO:0000313" key="2">
    <source>
        <dbReference type="EMBL" id="JAD72141.1"/>
    </source>
</evidence>
<reference evidence="2" key="1">
    <citation type="submission" date="2014-09" db="EMBL/GenBank/DDBJ databases">
        <authorList>
            <person name="Magalhaes I.L.F."/>
            <person name="Oliveira U."/>
            <person name="Santos F.R."/>
            <person name="Vidigal T.H.D.A."/>
            <person name="Brescovit A.D."/>
            <person name="Santos A.J."/>
        </authorList>
    </citation>
    <scope>NUCLEOTIDE SEQUENCE</scope>
    <source>
        <tissue evidence="2">Shoot tissue taken approximately 20 cm above the soil surface</tissue>
    </source>
</reference>
<accession>A0A0A9C9C3</accession>
<dbReference type="AlphaFoldDB" id="A0A0A9C9C3"/>